<dbReference type="NCBIfam" id="NF009466">
    <property type="entry name" value="PRK12826.1-2"/>
    <property type="match status" value="1"/>
</dbReference>
<dbReference type="EMBL" id="PCRH01000017">
    <property type="protein sequence ID" value="PIP17289.1"/>
    <property type="molecule type" value="Genomic_DNA"/>
</dbReference>
<dbReference type="PRINTS" id="PR00081">
    <property type="entry name" value="GDHRDH"/>
</dbReference>
<dbReference type="NCBIfam" id="NF005559">
    <property type="entry name" value="PRK07231.1"/>
    <property type="match status" value="1"/>
</dbReference>
<dbReference type="Proteomes" id="UP000231480">
    <property type="component" value="Unassembled WGS sequence"/>
</dbReference>
<dbReference type="PRINTS" id="PR00080">
    <property type="entry name" value="SDRFAMILY"/>
</dbReference>
<dbReference type="FunFam" id="3.40.50.720:FF:000084">
    <property type="entry name" value="Short-chain dehydrogenase reductase"/>
    <property type="match status" value="1"/>
</dbReference>
<dbReference type="GO" id="GO:0016616">
    <property type="term" value="F:oxidoreductase activity, acting on the CH-OH group of donors, NAD or NADP as acceptor"/>
    <property type="evidence" value="ECO:0007669"/>
    <property type="project" value="TreeGrafter"/>
</dbReference>
<evidence type="ECO:0000313" key="4">
    <source>
        <dbReference type="Proteomes" id="UP000231480"/>
    </source>
</evidence>
<dbReference type="Pfam" id="PF13561">
    <property type="entry name" value="adh_short_C2"/>
    <property type="match status" value="1"/>
</dbReference>
<reference evidence="3 4" key="1">
    <citation type="submission" date="2017-09" db="EMBL/GenBank/DDBJ databases">
        <title>Depth-based differentiation of microbial function through sediment-hosted aquifers and enrichment of novel symbionts in the deep terrestrial subsurface.</title>
        <authorList>
            <person name="Probst A.J."/>
            <person name="Ladd B."/>
            <person name="Jarett J.K."/>
            <person name="Geller-Mcgrath D.E."/>
            <person name="Sieber C.M."/>
            <person name="Emerson J.B."/>
            <person name="Anantharaman K."/>
            <person name="Thomas B.C."/>
            <person name="Malmstrom R."/>
            <person name="Stieglmeier M."/>
            <person name="Klingl A."/>
            <person name="Woyke T."/>
            <person name="Ryan C.M."/>
            <person name="Banfield J.F."/>
        </authorList>
    </citation>
    <scope>NUCLEOTIDE SEQUENCE [LARGE SCALE GENOMIC DNA]</scope>
    <source>
        <strain evidence="3">CG23_combo_of_CG06-09_8_20_14_all_37_13</strain>
    </source>
</reference>
<organism evidence="3 4">
    <name type="scientific">Candidatus Portnoybacteria bacterium CG23_combo_of_CG06-09_8_20_14_all_37_13</name>
    <dbReference type="NCBI Taxonomy" id="1974819"/>
    <lineage>
        <taxon>Bacteria</taxon>
        <taxon>Candidatus Portnoyibacteriota</taxon>
    </lineage>
</organism>
<dbReference type="AlphaFoldDB" id="A0A2G9YDG5"/>
<dbReference type="Gene3D" id="3.40.50.720">
    <property type="entry name" value="NAD(P)-binding Rossmann-like Domain"/>
    <property type="match status" value="1"/>
</dbReference>
<name>A0A2G9YDG5_9BACT</name>
<comment type="similarity">
    <text evidence="1">Belongs to the short-chain dehydrogenases/reductases (SDR) family.</text>
</comment>
<comment type="caution">
    <text evidence="3">The sequence shown here is derived from an EMBL/GenBank/DDBJ whole genome shotgun (WGS) entry which is preliminary data.</text>
</comment>
<accession>A0A2G9YDG5</accession>
<dbReference type="PANTHER" id="PTHR42760">
    <property type="entry name" value="SHORT-CHAIN DEHYDROGENASES/REDUCTASES FAMILY MEMBER"/>
    <property type="match status" value="1"/>
</dbReference>
<gene>
    <name evidence="3" type="ORF">COX44_00705</name>
</gene>
<evidence type="ECO:0000256" key="2">
    <source>
        <dbReference type="ARBA" id="ARBA00023002"/>
    </source>
</evidence>
<dbReference type="InterPro" id="IPR036291">
    <property type="entry name" value="NAD(P)-bd_dom_sf"/>
</dbReference>
<dbReference type="PANTHER" id="PTHR42760:SF115">
    <property type="entry name" value="3-OXOACYL-[ACYL-CARRIER-PROTEIN] REDUCTASE FABG"/>
    <property type="match status" value="1"/>
</dbReference>
<evidence type="ECO:0000313" key="3">
    <source>
        <dbReference type="EMBL" id="PIP17289.1"/>
    </source>
</evidence>
<proteinExistence type="inferred from homology"/>
<keyword evidence="2" id="KW-0560">Oxidoreductase</keyword>
<evidence type="ECO:0000256" key="1">
    <source>
        <dbReference type="ARBA" id="ARBA00006484"/>
    </source>
</evidence>
<dbReference type="InterPro" id="IPR020904">
    <property type="entry name" value="Sc_DH/Rdtase_CS"/>
</dbReference>
<dbReference type="SUPFAM" id="SSF51735">
    <property type="entry name" value="NAD(P)-binding Rossmann-fold domains"/>
    <property type="match status" value="1"/>
</dbReference>
<dbReference type="InterPro" id="IPR002347">
    <property type="entry name" value="SDR_fam"/>
</dbReference>
<sequence length="249" mass="26468">MRLQNKIAIITGAGSGIGRGIALAFIKQGAKVAIADWSEEGGKETAEQIKKAGGEAVFVKTDVSKAIDIDKMTKTCLDEFGRIDILVNNAGIVKFGPLHKTAEEDWDAVLNINLKSVFLASKKVIPEMLKQGQGKIINTASIAGLVGFENTGPYCASKGGIIALTREMALEYAKHKINVNCIAPGVIKTAMTKNLLNDSAQKQGLEAQTPYPRLGEPEDIASAAVYLASDESDFVNGHVLVVDGGWIAK</sequence>
<protein>
    <submittedName>
        <fullName evidence="3">Short-chain dehydrogenase</fullName>
    </submittedName>
</protein>
<dbReference type="PROSITE" id="PS00061">
    <property type="entry name" value="ADH_SHORT"/>
    <property type="match status" value="1"/>
</dbReference>